<name>A0A6J5MVT6_9CAUD</name>
<organism evidence="1">
    <name type="scientific">uncultured Caudovirales phage</name>
    <dbReference type="NCBI Taxonomy" id="2100421"/>
    <lineage>
        <taxon>Viruses</taxon>
        <taxon>Duplodnaviria</taxon>
        <taxon>Heunggongvirae</taxon>
        <taxon>Uroviricota</taxon>
        <taxon>Caudoviricetes</taxon>
        <taxon>Peduoviridae</taxon>
        <taxon>Maltschvirus</taxon>
        <taxon>Maltschvirus maltsch</taxon>
    </lineage>
</organism>
<gene>
    <name evidence="1" type="ORF">UFOVP558_72</name>
</gene>
<sequence length="392" mass="40966">MTIEDLVYIDETGYHFADYPAFLAWRQEGYRAIYGADIYLESDSQDGQLIAIQAKADYDTAALGAATFNSFSPVTAQGVGLARNVKINGINKRSATYSTADLTIVGQAGTILNGAIAVDTLDQKWLIPNGTTIPGGGTVVATATAEKIGAVAAEASTINRIYTPTLGWQTVNNVAAATPGVPVESDAELRTRQASSTANPSLTVFEGSVGAVQNLPGVIACRGYENDSDVTDPNGIAPHSISHMVIGGDSTEIAQTIALHKTPGTGTVGTTMVPVTDSKGMPLDIRFTRPTAAIIGVEITLAAGVGWSSEFEDLIAAAVAETINDFGIGNNVLITRLFAPAYLVGTPAGETFDIATIRIKKDAGSFGTSNITIDFDEYPSCDPALNFTFIVT</sequence>
<accession>A0A6J5MVT6</accession>
<evidence type="ECO:0000313" key="1">
    <source>
        <dbReference type="EMBL" id="CAB4150071.1"/>
    </source>
</evidence>
<protein>
    <submittedName>
        <fullName evidence="1">XkdT Uncharacterized homolog of phage Mu protein gp47</fullName>
    </submittedName>
</protein>
<dbReference type="EMBL" id="LR796527">
    <property type="protein sequence ID" value="CAB4150071.1"/>
    <property type="molecule type" value="Genomic_DNA"/>
</dbReference>
<proteinExistence type="predicted"/>
<reference evidence="1" key="1">
    <citation type="submission" date="2020-04" db="EMBL/GenBank/DDBJ databases">
        <authorList>
            <person name="Chiriac C."/>
            <person name="Salcher M."/>
            <person name="Ghai R."/>
            <person name="Kavagutti S V."/>
        </authorList>
    </citation>
    <scope>NUCLEOTIDE SEQUENCE</scope>
</reference>